<evidence type="ECO:0000256" key="1">
    <source>
        <dbReference type="SAM" id="MobiDB-lite"/>
    </source>
</evidence>
<protein>
    <submittedName>
        <fullName evidence="2">Uncharacterized protein</fullName>
    </submittedName>
</protein>
<dbReference type="AlphaFoldDB" id="A0A392SS19"/>
<reference evidence="2 3" key="1">
    <citation type="journal article" date="2018" name="Front. Plant Sci.">
        <title>Red Clover (Trifolium pratense) and Zigzag Clover (T. medium) - A Picture of Genomic Similarities and Differences.</title>
        <authorList>
            <person name="Dluhosova J."/>
            <person name="Istvanek J."/>
            <person name="Nedelnik J."/>
            <person name="Repkova J."/>
        </authorList>
    </citation>
    <scope>NUCLEOTIDE SEQUENCE [LARGE SCALE GENOMIC DNA]</scope>
    <source>
        <strain evidence="3">cv. 10/8</strain>
        <tissue evidence="2">Leaf</tissue>
    </source>
</reference>
<feature type="compositionally biased region" description="Acidic residues" evidence="1">
    <location>
        <begin position="61"/>
        <end position="95"/>
    </location>
</feature>
<dbReference type="EMBL" id="LXQA010432172">
    <property type="protein sequence ID" value="MCI51459.1"/>
    <property type="molecule type" value="Genomic_DNA"/>
</dbReference>
<evidence type="ECO:0000313" key="2">
    <source>
        <dbReference type="EMBL" id="MCI51459.1"/>
    </source>
</evidence>
<feature type="region of interest" description="Disordered" evidence="1">
    <location>
        <begin position="57"/>
        <end position="95"/>
    </location>
</feature>
<comment type="caution">
    <text evidence="2">The sequence shown here is derived from an EMBL/GenBank/DDBJ whole genome shotgun (WGS) entry which is preliminary data.</text>
</comment>
<feature type="non-terminal residue" evidence="2">
    <location>
        <position position="1"/>
    </location>
</feature>
<organism evidence="2 3">
    <name type="scientific">Trifolium medium</name>
    <dbReference type="NCBI Taxonomy" id="97028"/>
    <lineage>
        <taxon>Eukaryota</taxon>
        <taxon>Viridiplantae</taxon>
        <taxon>Streptophyta</taxon>
        <taxon>Embryophyta</taxon>
        <taxon>Tracheophyta</taxon>
        <taxon>Spermatophyta</taxon>
        <taxon>Magnoliopsida</taxon>
        <taxon>eudicotyledons</taxon>
        <taxon>Gunneridae</taxon>
        <taxon>Pentapetalae</taxon>
        <taxon>rosids</taxon>
        <taxon>fabids</taxon>
        <taxon>Fabales</taxon>
        <taxon>Fabaceae</taxon>
        <taxon>Papilionoideae</taxon>
        <taxon>50 kb inversion clade</taxon>
        <taxon>NPAAA clade</taxon>
        <taxon>Hologalegina</taxon>
        <taxon>IRL clade</taxon>
        <taxon>Trifolieae</taxon>
        <taxon>Trifolium</taxon>
    </lineage>
</organism>
<accession>A0A392SS19</accession>
<evidence type="ECO:0000313" key="3">
    <source>
        <dbReference type="Proteomes" id="UP000265520"/>
    </source>
</evidence>
<dbReference type="Proteomes" id="UP000265520">
    <property type="component" value="Unassembled WGS sequence"/>
</dbReference>
<proteinExistence type="predicted"/>
<sequence length="95" mass="10538">AELVERIRKLGEDVFKGAKYALAQLQIVNPNVKFTTEGIGMLRKVVDGQIVIPDKYKQMEMEDEEEEVEEGGEAEDGCEEGNQEGFEEGQGESDG</sequence>
<keyword evidence="3" id="KW-1185">Reference proteome</keyword>
<name>A0A392SS19_9FABA</name>